<dbReference type="WBParaSite" id="PEQ_0001266301-mRNA-1">
    <property type="protein sequence ID" value="PEQ_0001266301-mRNA-1"/>
    <property type="gene ID" value="PEQ_0001266301"/>
</dbReference>
<proteinExistence type="predicted"/>
<keyword evidence="1" id="KW-1185">Reference proteome</keyword>
<dbReference type="GO" id="GO:0003676">
    <property type="term" value="F:nucleic acid binding"/>
    <property type="evidence" value="ECO:0007669"/>
    <property type="project" value="InterPro"/>
</dbReference>
<evidence type="ECO:0000313" key="1">
    <source>
        <dbReference type="Proteomes" id="UP000887564"/>
    </source>
</evidence>
<evidence type="ECO:0000313" key="2">
    <source>
        <dbReference type="WBParaSite" id="PEQ_0001266301-mRNA-1"/>
    </source>
</evidence>
<protein>
    <submittedName>
        <fullName evidence="2">Uncharacterized protein</fullName>
    </submittedName>
</protein>
<dbReference type="AlphaFoldDB" id="A0A914S242"/>
<sequence length="105" mass="12143">MSLVMERIVAGLGSKQRFTIGHDPREDELTERMNRTLIAMLVKTTLIPMEWDQRIPFVSQLYLLHGYDPYFPIEVTPNERVTPYQVDGSENKLLLLVGVKLARQN</sequence>
<dbReference type="SUPFAM" id="SSF53098">
    <property type="entry name" value="Ribonuclease H-like"/>
    <property type="match status" value="1"/>
</dbReference>
<dbReference type="Proteomes" id="UP000887564">
    <property type="component" value="Unplaced"/>
</dbReference>
<reference evidence="2" key="1">
    <citation type="submission" date="2022-11" db="UniProtKB">
        <authorList>
            <consortium name="WormBaseParasite"/>
        </authorList>
    </citation>
    <scope>IDENTIFICATION</scope>
</reference>
<name>A0A914S242_PAREQ</name>
<dbReference type="InterPro" id="IPR012337">
    <property type="entry name" value="RNaseH-like_sf"/>
</dbReference>
<dbReference type="InterPro" id="IPR036397">
    <property type="entry name" value="RNaseH_sf"/>
</dbReference>
<organism evidence="1 2">
    <name type="scientific">Parascaris equorum</name>
    <name type="common">Equine roundworm</name>
    <dbReference type="NCBI Taxonomy" id="6256"/>
    <lineage>
        <taxon>Eukaryota</taxon>
        <taxon>Metazoa</taxon>
        <taxon>Ecdysozoa</taxon>
        <taxon>Nematoda</taxon>
        <taxon>Chromadorea</taxon>
        <taxon>Rhabditida</taxon>
        <taxon>Spirurina</taxon>
        <taxon>Ascaridomorpha</taxon>
        <taxon>Ascaridoidea</taxon>
        <taxon>Ascarididae</taxon>
        <taxon>Parascaris</taxon>
    </lineage>
</organism>
<accession>A0A914S242</accession>
<dbReference type="Gene3D" id="3.30.420.10">
    <property type="entry name" value="Ribonuclease H-like superfamily/Ribonuclease H"/>
    <property type="match status" value="1"/>
</dbReference>